<dbReference type="NCBIfam" id="TIGR01879">
    <property type="entry name" value="hydantase"/>
    <property type="match status" value="1"/>
</dbReference>
<dbReference type="InterPro" id="IPR010158">
    <property type="entry name" value="Amidase_Cbmase"/>
</dbReference>
<dbReference type="SUPFAM" id="SSF55031">
    <property type="entry name" value="Bacterial exopeptidase dimerisation domain"/>
    <property type="match status" value="1"/>
</dbReference>
<dbReference type="SUPFAM" id="SSF53187">
    <property type="entry name" value="Zn-dependent exopeptidases"/>
    <property type="match status" value="1"/>
</dbReference>
<feature type="binding site" evidence="3">
    <location>
        <position position="93"/>
    </location>
    <ligand>
        <name>Zn(2+)</name>
        <dbReference type="ChEBI" id="CHEBI:29105"/>
        <label>2</label>
    </ligand>
</feature>
<evidence type="ECO:0000313" key="5">
    <source>
        <dbReference type="EMBL" id="BAT25976.1"/>
    </source>
</evidence>
<keyword evidence="3" id="KW-0862">Zinc</keyword>
<keyword evidence="3" id="KW-0479">Metal-binding</keyword>
<evidence type="ECO:0000256" key="3">
    <source>
        <dbReference type="PIRSR" id="PIRSR001235-1"/>
    </source>
</evidence>
<feature type="binding site" evidence="3">
    <location>
        <position position="82"/>
    </location>
    <ligand>
        <name>Zn(2+)</name>
        <dbReference type="ChEBI" id="CHEBI:29105"/>
        <label>1</label>
    </ligand>
</feature>
<feature type="domain" description="Peptidase M20 dimerisation" evidence="4">
    <location>
        <begin position="211"/>
        <end position="314"/>
    </location>
</feature>
<comment type="similarity">
    <text evidence="1">Belongs to the peptidase M20 family.</text>
</comment>
<dbReference type="AlphaFoldDB" id="A0A0P0YWW2"/>
<accession>A0A0P0YWW2</accession>
<dbReference type="PANTHER" id="PTHR32494:SF5">
    <property type="entry name" value="ALLANTOATE AMIDOHYDROLASE"/>
    <property type="match status" value="1"/>
</dbReference>
<evidence type="ECO:0000259" key="4">
    <source>
        <dbReference type="Pfam" id="PF07687"/>
    </source>
</evidence>
<feature type="binding site" evidence="3">
    <location>
        <position position="192"/>
    </location>
    <ligand>
        <name>Zn(2+)</name>
        <dbReference type="ChEBI" id="CHEBI:29105"/>
        <label>1</label>
    </ligand>
</feature>
<sequence>MTPKIDAARLLARLDAFAAIGATPKGGVNRQALSPEDRQARALLAELAAARGFALRQDTACNLFARRAGTDANLPPLLIGSHLDSQPTGGRFDGALGVLAAFEVLEALDDAGVSTTRPVELVSWTNEEGSRFQPGALGSRAFAEGGLRPEWLQAQDAAGTTLEVGLRDTLAALPGVAVEQPGHPIAAYLELHIEQGPVLEQEGIAIGAVTGIQGTRWYDVTYRGAAAHAGTTPLAFRRDPMAAASLALAELFASIMPGDEDVRLTVGRIAASPGSINAVPAEVRFSVDLRHPTVRGLSAHEARLRAVLEDAARDHGCTVTVDPMMEMAPVAFPEDMVDLVEEGARLAGASHRRILSGAFHDATFIAGVAPSAMLFSPCRDGVSHNESEHVEPDDIVRAAEVLLSTCILWLK</sequence>
<dbReference type="GO" id="GO:0016813">
    <property type="term" value="F:hydrolase activity, acting on carbon-nitrogen (but not peptide) bonds, in linear amidines"/>
    <property type="evidence" value="ECO:0007669"/>
    <property type="project" value="InterPro"/>
</dbReference>
<dbReference type="PANTHER" id="PTHR32494">
    <property type="entry name" value="ALLANTOATE DEIMINASE-RELATED"/>
    <property type="match status" value="1"/>
</dbReference>
<dbReference type="RefSeq" id="WP_060602572.1">
    <property type="nucleotide sequence ID" value="NZ_BBWQ01000009.1"/>
</dbReference>
<dbReference type="GO" id="GO:0046872">
    <property type="term" value="F:metal ion binding"/>
    <property type="evidence" value="ECO:0007669"/>
    <property type="project" value="UniProtKB-KW"/>
</dbReference>
<protein>
    <submittedName>
        <fullName evidence="5">N-carbamoyl-beta-alanine amidohydrolase</fullName>
    </submittedName>
</protein>
<comment type="cofactor">
    <cofactor evidence="3">
        <name>Zn(2+)</name>
        <dbReference type="ChEBI" id="CHEBI:29105"/>
    </cofactor>
    <text evidence="3">Binds 2 Zn(2+) ions per subunit.</text>
</comment>
<dbReference type="Pfam" id="PF07687">
    <property type="entry name" value="M20_dimer"/>
    <property type="match status" value="1"/>
</dbReference>
<feature type="binding site" evidence="3">
    <location>
        <position position="93"/>
    </location>
    <ligand>
        <name>Zn(2+)</name>
        <dbReference type="ChEBI" id="CHEBI:29105"/>
        <label>1</label>
    </ligand>
</feature>
<feature type="binding site" evidence="3">
    <location>
        <position position="384"/>
    </location>
    <ligand>
        <name>Zn(2+)</name>
        <dbReference type="ChEBI" id="CHEBI:29105"/>
        <label>2</label>
    </ligand>
</feature>
<dbReference type="CDD" id="cd03884">
    <property type="entry name" value="M20_bAS"/>
    <property type="match status" value="1"/>
</dbReference>
<name>A0A0P0YWW2_9HYPH</name>
<dbReference type="InterPro" id="IPR036264">
    <property type="entry name" value="Bact_exopeptidase_dim_dom"/>
</dbReference>
<dbReference type="Gene3D" id="3.30.70.360">
    <property type="match status" value="1"/>
</dbReference>
<keyword evidence="2 5" id="KW-0378">Hydrolase</keyword>
<dbReference type="EMBL" id="LC066371">
    <property type="protein sequence ID" value="BAT25976.1"/>
    <property type="molecule type" value="Genomic_DNA"/>
</dbReference>
<dbReference type="Pfam" id="PF01546">
    <property type="entry name" value="Peptidase_M20"/>
    <property type="match status" value="1"/>
</dbReference>
<organism evidence="5">
    <name type="scientific">Aureimonas altamirensis</name>
    <dbReference type="NCBI Taxonomy" id="370622"/>
    <lineage>
        <taxon>Bacteria</taxon>
        <taxon>Pseudomonadati</taxon>
        <taxon>Pseudomonadota</taxon>
        <taxon>Alphaproteobacteria</taxon>
        <taxon>Hyphomicrobiales</taxon>
        <taxon>Aurantimonadaceae</taxon>
        <taxon>Aureimonas</taxon>
    </lineage>
</organism>
<feature type="binding site" evidence="3">
    <location>
        <position position="128"/>
    </location>
    <ligand>
        <name>Zn(2+)</name>
        <dbReference type="ChEBI" id="CHEBI:29105"/>
        <label>2</label>
    </ligand>
</feature>
<reference evidence="5" key="1">
    <citation type="journal article" date="2015" name="Proc. Natl. Acad. Sci. U.S.A.">
        <title>Bacterial clade with the ribosomal RNA operon on a small plasmid rather than the chromosome.</title>
        <authorList>
            <person name="Anda M."/>
            <person name="Ohtsubo Y."/>
            <person name="Okubo T."/>
            <person name="Sugawara M."/>
            <person name="Nagata Y."/>
            <person name="Tsuda M."/>
            <person name="Minamisawa K."/>
            <person name="Mitsui H."/>
        </authorList>
    </citation>
    <scope>NUCLEOTIDE SEQUENCE</scope>
    <source>
        <strain evidence="5">DSM 21988</strain>
    </source>
</reference>
<dbReference type="InterPro" id="IPR011650">
    <property type="entry name" value="Peptidase_M20_dimer"/>
</dbReference>
<evidence type="ECO:0000256" key="1">
    <source>
        <dbReference type="ARBA" id="ARBA00006153"/>
    </source>
</evidence>
<evidence type="ECO:0000256" key="2">
    <source>
        <dbReference type="ARBA" id="ARBA00022801"/>
    </source>
</evidence>
<dbReference type="InterPro" id="IPR002933">
    <property type="entry name" value="Peptidase_M20"/>
</dbReference>
<proteinExistence type="inferred from homology"/>
<dbReference type="PIRSF" id="PIRSF001235">
    <property type="entry name" value="Amidase_carbamoylase"/>
    <property type="match status" value="1"/>
</dbReference>
<dbReference type="Gene3D" id="3.40.630.10">
    <property type="entry name" value="Zn peptidases"/>
    <property type="match status" value="1"/>
</dbReference>